<accession>A0A679J8C0</accession>
<proteinExistence type="predicted"/>
<dbReference type="EMBL" id="LR743504">
    <property type="protein sequence ID" value="CAA2102408.1"/>
    <property type="molecule type" value="Genomic_DNA"/>
</dbReference>
<gene>
    <name evidence="1" type="ORF">MBUL_01670</name>
</gene>
<organism evidence="1">
    <name type="scientific">Methylobacterium bullatum</name>
    <dbReference type="NCBI Taxonomy" id="570505"/>
    <lineage>
        <taxon>Bacteria</taxon>
        <taxon>Pseudomonadati</taxon>
        <taxon>Pseudomonadota</taxon>
        <taxon>Alphaproteobacteria</taxon>
        <taxon>Hyphomicrobiales</taxon>
        <taxon>Methylobacteriaceae</taxon>
        <taxon>Methylobacterium</taxon>
    </lineage>
</organism>
<evidence type="ECO:0000313" key="1">
    <source>
        <dbReference type="EMBL" id="CAA2102408.1"/>
    </source>
</evidence>
<reference evidence="1" key="1">
    <citation type="submission" date="2019-12" db="EMBL/GenBank/DDBJ databases">
        <authorList>
            <person name="Cremers G."/>
        </authorList>
    </citation>
    <scope>NUCLEOTIDE SEQUENCE</scope>
    <source>
        <strain evidence="1">Mbul1</strain>
    </source>
</reference>
<protein>
    <submittedName>
        <fullName evidence="1">Uncharacterized protein</fullName>
    </submittedName>
</protein>
<sequence>MGRGDAMARLMTERGGEVNSGAGISHRARRRPNGVGVSRALTFSAYEGIMSGFPDVGQISICRCFDASVDFIKPPLPGGFFFVFAHPRVRRRSTLLVWHDVRLLTLTLGQRREAARSALVLRLWSRTH</sequence>
<dbReference type="AlphaFoldDB" id="A0A679J8C0"/>
<name>A0A679J8C0_9HYPH</name>